<feature type="signal peptide" evidence="7">
    <location>
        <begin position="1"/>
        <end position="19"/>
    </location>
</feature>
<dbReference type="EMBL" id="CAKKNE010000003">
    <property type="protein sequence ID" value="CAH0372842.1"/>
    <property type="molecule type" value="Genomic_DNA"/>
</dbReference>
<feature type="compositionally biased region" description="Low complexity" evidence="6">
    <location>
        <begin position="31"/>
        <end position="45"/>
    </location>
</feature>
<organism evidence="9 10">
    <name type="scientific">Pelagomonas calceolata</name>
    <dbReference type="NCBI Taxonomy" id="35677"/>
    <lineage>
        <taxon>Eukaryota</taxon>
        <taxon>Sar</taxon>
        <taxon>Stramenopiles</taxon>
        <taxon>Ochrophyta</taxon>
        <taxon>Pelagophyceae</taxon>
        <taxon>Pelagomonadales</taxon>
        <taxon>Pelagomonadaceae</taxon>
        <taxon>Pelagomonas</taxon>
    </lineage>
</organism>
<proteinExistence type="predicted"/>
<evidence type="ECO:0000256" key="6">
    <source>
        <dbReference type="SAM" id="MobiDB-lite"/>
    </source>
</evidence>
<comment type="caution">
    <text evidence="9">The sequence shown here is derived from an EMBL/GenBank/DDBJ whole genome shotgun (WGS) entry which is preliminary data.</text>
</comment>
<evidence type="ECO:0000256" key="5">
    <source>
        <dbReference type="ARBA" id="ARBA00023004"/>
    </source>
</evidence>
<keyword evidence="10" id="KW-1185">Reference proteome</keyword>
<feature type="chain" id="PRO_5035170823" description="Fe2OG dioxygenase domain-containing protein" evidence="7">
    <location>
        <begin position="20"/>
        <end position="330"/>
    </location>
</feature>
<dbReference type="GO" id="GO:0005783">
    <property type="term" value="C:endoplasmic reticulum"/>
    <property type="evidence" value="ECO:0007669"/>
    <property type="project" value="TreeGrafter"/>
</dbReference>
<dbReference type="InterPro" id="IPR044862">
    <property type="entry name" value="Pro_4_hyd_alph_FE2OG_OXY"/>
</dbReference>
<evidence type="ECO:0000259" key="8">
    <source>
        <dbReference type="PROSITE" id="PS51471"/>
    </source>
</evidence>
<evidence type="ECO:0000256" key="2">
    <source>
        <dbReference type="ARBA" id="ARBA00022723"/>
    </source>
</evidence>
<dbReference type="PANTHER" id="PTHR10869">
    <property type="entry name" value="PROLYL 4-HYDROXYLASE ALPHA SUBUNIT"/>
    <property type="match status" value="1"/>
</dbReference>
<accession>A0A8J2SRK2</accession>
<dbReference type="Proteomes" id="UP000789595">
    <property type="component" value="Unassembled WGS sequence"/>
</dbReference>
<dbReference type="PROSITE" id="PS51471">
    <property type="entry name" value="FE2OG_OXY"/>
    <property type="match status" value="1"/>
</dbReference>
<dbReference type="GO" id="GO:0005506">
    <property type="term" value="F:iron ion binding"/>
    <property type="evidence" value="ECO:0007669"/>
    <property type="project" value="InterPro"/>
</dbReference>
<protein>
    <recommendedName>
        <fullName evidence="8">Fe2OG dioxygenase domain-containing protein</fullName>
    </recommendedName>
</protein>
<evidence type="ECO:0000256" key="4">
    <source>
        <dbReference type="ARBA" id="ARBA00023002"/>
    </source>
</evidence>
<dbReference type="Pfam" id="PF13640">
    <property type="entry name" value="2OG-FeII_Oxy_3"/>
    <property type="match status" value="1"/>
</dbReference>
<evidence type="ECO:0000313" key="9">
    <source>
        <dbReference type="EMBL" id="CAH0372842.1"/>
    </source>
</evidence>
<dbReference type="GO" id="GO:0031418">
    <property type="term" value="F:L-ascorbic acid binding"/>
    <property type="evidence" value="ECO:0007669"/>
    <property type="project" value="InterPro"/>
</dbReference>
<name>A0A8J2SRK2_9STRA</name>
<sequence>MRGVRLLAAALVAADGLQGRQTPRRASCRVRAGAGFGAPKKAGTTKARRKRPRPPPRAAPARPALDKWGLPVAEPEDEDAPRDLGARKVSLEAPPVAVATAGAALAHAKAHPVDLGDPRLAVLHLDPPVYRVQGFLSTEECAALIALTASGRCREMPKAAGTFAAGEAPRRTSTTWYARYREPACAPLLRRARALFRGVPFAHFEELQLARYLPGERFRWHEDAVPPSLLRGGDGGQRVATLLVYLSGDGDEAQGGATCFRDLGAPPPLRVAPVAGDALLFFPAFHLSGRPDDRTVHAAEPAKAEKWVSQLWLHEGPYPPCILDDNPHLE</sequence>
<keyword evidence="5" id="KW-0408">Iron</keyword>
<dbReference type="SMART" id="SM00702">
    <property type="entry name" value="P4Hc"/>
    <property type="match status" value="1"/>
</dbReference>
<feature type="region of interest" description="Disordered" evidence="6">
    <location>
        <begin position="18"/>
        <end position="82"/>
    </location>
</feature>
<dbReference type="InterPro" id="IPR045054">
    <property type="entry name" value="P4HA-like"/>
</dbReference>
<evidence type="ECO:0000256" key="3">
    <source>
        <dbReference type="ARBA" id="ARBA00022964"/>
    </source>
</evidence>
<dbReference type="PANTHER" id="PTHR10869:SF229">
    <property type="entry name" value="PROLYL 4-HYDROXYLASE ALPHA SUBUNIT DOMAIN-CONTAINING PROTEIN"/>
    <property type="match status" value="1"/>
</dbReference>
<evidence type="ECO:0000256" key="7">
    <source>
        <dbReference type="SAM" id="SignalP"/>
    </source>
</evidence>
<evidence type="ECO:0000313" key="10">
    <source>
        <dbReference type="Proteomes" id="UP000789595"/>
    </source>
</evidence>
<keyword evidence="7" id="KW-0732">Signal</keyword>
<dbReference type="OrthoDB" id="420380at2759"/>
<dbReference type="GO" id="GO:0004656">
    <property type="term" value="F:procollagen-proline 4-dioxygenase activity"/>
    <property type="evidence" value="ECO:0007669"/>
    <property type="project" value="TreeGrafter"/>
</dbReference>
<dbReference type="Gene3D" id="2.60.120.620">
    <property type="entry name" value="q2cbj1_9rhob like domain"/>
    <property type="match status" value="1"/>
</dbReference>
<keyword evidence="2" id="KW-0479">Metal-binding</keyword>
<keyword evidence="4" id="KW-0560">Oxidoreductase</keyword>
<dbReference type="InterPro" id="IPR006620">
    <property type="entry name" value="Pro_4_hyd_alph"/>
</dbReference>
<gene>
    <name evidence="9" type="ORF">PECAL_3P28970</name>
</gene>
<feature type="domain" description="Fe2OG dioxygenase" evidence="8">
    <location>
        <begin position="203"/>
        <end position="315"/>
    </location>
</feature>
<dbReference type="AlphaFoldDB" id="A0A8J2SRK2"/>
<dbReference type="InterPro" id="IPR005123">
    <property type="entry name" value="Oxoglu/Fe-dep_dioxygenase_dom"/>
</dbReference>
<comment type="cofactor">
    <cofactor evidence="1">
        <name>L-ascorbate</name>
        <dbReference type="ChEBI" id="CHEBI:38290"/>
    </cofactor>
</comment>
<keyword evidence="3" id="KW-0223">Dioxygenase</keyword>
<reference evidence="9" key="1">
    <citation type="submission" date="2021-11" db="EMBL/GenBank/DDBJ databases">
        <authorList>
            <consortium name="Genoscope - CEA"/>
            <person name="William W."/>
        </authorList>
    </citation>
    <scope>NUCLEOTIDE SEQUENCE</scope>
</reference>
<evidence type="ECO:0000256" key="1">
    <source>
        <dbReference type="ARBA" id="ARBA00001961"/>
    </source>
</evidence>